<evidence type="ECO:0000259" key="4">
    <source>
        <dbReference type="PROSITE" id="PS50887"/>
    </source>
</evidence>
<dbReference type="Proteomes" id="UP000288361">
    <property type="component" value="Unassembled WGS sequence"/>
</dbReference>
<evidence type="ECO:0000256" key="1">
    <source>
        <dbReference type="ARBA" id="ARBA00001946"/>
    </source>
</evidence>
<sequence>MNAIDTQVTFNQLISELSSRLINSEPAETYECIEEVIEAFGSYAGADRCYVFEFDDAVANMTNTHEWVRDGFEAHINDLQSVGINDLPWFFNEIKTHQIFIVNDVDILPPEAKAEKQEFQREKIKSVICVGIVAKHQLLGFVGCDRVQEKHSWTPEEVRCLKLVANIIANTLERQRTYAELIHTQRELEKANRLLHAQVSQDGLTGIANRRAFDERIHNEIQRSMREQSPLSLLIIDIDHFKSYNDHYGHLQGDQALKSVANAMFDLFQRNTDFVARYGGEEFVSVISATDKEKTEASINHLLESVRALQIPHEHSDIAPYLTVSVGGFIHTPKTGDNIDSLTDTMIAKADSALYRAKSNGRNKGYLDD</sequence>
<dbReference type="GO" id="GO:1902201">
    <property type="term" value="P:negative regulation of bacterial-type flagellum-dependent cell motility"/>
    <property type="evidence" value="ECO:0007669"/>
    <property type="project" value="TreeGrafter"/>
</dbReference>
<comment type="caution">
    <text evidence="5">The sequence shown here is derived from an EMBL/GenBank/DDBJ whole genome shotgun (WGS) entry which is preliminary data.</text>
</comment>
<accession>A0A432YMB6</accession>
<dbReference type="EMBL" id="PIQA01000013">
    <property type="protein sequence ID" value="RUO61985.1"/>
    <property type="molecule type" value="Genomic_DNA"/>
</dbReference>
<evidence type="ECO:0000313" key="6">
    <source>
        <dbReference type="Proteomes" id="UP000288361"/>
    </source>
</evidence>
<feature type="domain" description="GGDEF" evidence="4">
    <location>
        <begin position="229"/>
        <end position="369"/>
    </location>
</feature>
<dbReference type="PROSITE" id="PS50887">
    <property type="entry name" value="GGDEF"/>
    <property type="match status" value="1"/>
</dbReference>
<dbReference type="InterPro" id="IPR000160">
    <property type="entry name" value="GGDEF_dom"/>
</dbReference>
<dbReference type="Pfam" id="PF00990">
    <property type="entry name" value="GGDEF"/>
    <property type="match status" value="1"/>
</dbReference>
<dbReference type="InterPro" id="IPR050469">
    <property type="entry name" value="Diguanylate_Cyclase"/>
</dbReference>
<reference evidence="5 6" key="1">
    <citation type="journal article" date="2011" name="Front. Microbiol.">
        <title>Genomic signatures of strain selection and enhancement in Bacillus atrophaeus var. globigii, a historical biowarfare simulant.</title>
        <authorList>
            <person name="Gibbons H.S."/>
            <person name="Broomall S.M."/>
            <person name="McNew L.A."/>
            <person name="Daligault H."/>
            <person name="Chapman C."/>
            <person name="Bruce D."/>
            <person name="Karavis M."/>
            <person name="Krepps M."/>
            <person name="McGregor P.A."/>
            <person name="Hong C."/>
            <person name="Park K.H."/>
            <person name="Akmal A."/>
            <person name="Feldman A."/>
            <person name="Lin J.S."/>
            <person name="Chang W.E."/>
            <person name="Higgs B.W."/>
            <person name="Demirev P."/>
            <person name="Lindquist J."/>
            <person name="Liem A."/>
            <person name="Fochler E."/>
            <person name="Read T.D."/>
            <person name="Tapia R."/>
            <person name="Johnson S."/>
            <person name="Bishop-Lilly K.A."/>
            <person name="Detter C."/>
            <person name="Han C."/>
            <person name="Sozhamannan S."/>
            <person name="Rosenzweig C.N."/>
            <person name="Skowronski E.W."/>
        </authorList>
    </citation>
    <scope>NUCLEOTIDE SEQUENCE [LARGE SCALE GENOMIC DNA]</scope>
    <source>
        <strain evidence="5 6">TPS4-2</strain>
    </source>
</reference>
<dbReference type="PANTHER" id="PTHR45138">
    <property type="entry name" value="REGULATORY COMPONENTS OF SENSORY TRANSDUCTION SYSTEM"/>
    <property type="match status" value="1"/>
</dbReference>
<dbReference type="SUPFAM" id="SSF55781">
    <property type="entry name" value="GAF domain-like"/>
    <property type="match status" value="1"/>
</dbReference>
<dbReference type="InterPro" id="IPR043128">
    <property type="entry name" value="Rev_trsase/Diguanyl_cyclase"/>
</dbReference>
<dbReference type="GO" id="GO:0052621">
    <property type="term" value="F:diguanylate cyclase activity"/>
    <property type="evidence" value="ECO:0007669"/>
    <property type="project" value="UniProtKB-EC"/>
</dbReference>
<dbReference type="RefSeq" id="WP_126752816.1">
    <property type="nucleotide sequence ID" value="NZ_JBHUMT010000003.1"/>
</dbReference>
<dbReference type="GO" id="GO:0043709">
    <property type="term" value="P:cell adhesion involved in single-species biofilm formation"/>
    <property type="evidence" value="ECO:0007669"/>
    <property type="project" value="TreeGrafter"/>
</dbReference>
<dbReference type="SUPFAM" id="SSF55073">
    <property type="entry name" value="Nucleotide cyclase"/>
    <property type="match status" value="1"/>
</dbReference>
<protein>
    <recommendedName>
        <fullName evidence="2">diguanylate cyclase</fullName>
        <ecNumber evidence="2">2.7.7.65</ecNumber>
    </recommendedName>
</protein>
<comment type="catalytic activity">
    <reaction evidence="3">
        <text>2 GTP = 3',3'-c-di-GMP + 2 diphosphate</text>
        <dbReference type="Rhea" id="RHEA:24898"/>
        <dbReference type="ChEBI" id="CHEBI:33019"/>
        <dbReference type="ChEBI" id="CHEBI:37565"/>
        <dbReference type="ChEBI" id="CHEBI:58805"/>
        <dbReference type="EC" id="2.7.7.65"/>
    </reaction>
</comment>
<dbReference type="InterPro" id="IPR029787">
    <property type="entry name" value="Nucleotide_cyclase"/>
</dbReference>
<dbReference type="CDD" id="cd01949">
    <property type="entry name" value="GGDEF"/>
    <property type="match status" value="1"/>
</dbReference>
<organism evidence="5 6">
    <name type="scientific">Idiomarina piscisalsi</name>
    <dbReference type="NCBI Taxonomy" id="1096243"/>
    <lineage>
        <taxon>Bacteria</taxon>
        <taxon>Pseudomonadati</taxon>
        <taxon>Pseudomonadota</taxon>
        <taxon>Gammaproteobacteria</taxon>
        <taxon>Alteromonadales</taxon>
        <taxon>Idiomarinaceae</taxon>
        <taxon>Idiomarina</taxon>
    </lineage>
</organism>
<evidence type="ECO:0000256" key="2">
    <source>
        <dbReference type="ARBA" id="ARBA00012528"/>
    </source>
</evidence>
<dbReference type="SMART" id="SM00065">
    <property type="entry name" value="GAF"/>
    <property type="match status" value="1"/>
</dbReference>
<dbReference type="Gene3D" id="3.30.450.40">
    <property type="match status" value="1"/>
</dbReference>
<gene>
    <name evidence="5" type="ORF">CWI73_10965</name>
</gene>
<evidence type="ECO:0000313" key="5">
    <source>
        <dbReference type="EMBL" id="RUO61985.1"/>
    </source>
</evidence>
<name>A0A432YMB6_9GAMM</name>
<dbReference type="SMART" id="SM00267">
    <property type="entry name" value="GGDEF"/>
    <property type="match status" value="1"/>
</dbReference>
<dbReference type="NCBIfam" id="TIGR00254">
    <property type="entry name" value="GGDEF"/>
    <property type="match status" value="1"/>
</dbReference>
<evidence type="ECO:0000256" key="3">
    <source>
        <dbReference type="ARBA" id="ARBA00034247"/>
    </source>
</evidence>
<dbReference type="AlphaFoldDB" id="A0A432YMB6"/>
<dbReference type="Pfam" id="PF01590">
    <property type="entry name" value="GAF"/>
    <property type="match status" value="1"/>
</dbReference>
<proteinExistence type="predicted"/>
<dbReference type="GO" id="GO:0005886">
    <property type="term" value="C:plasma membrane"/>
    <property type="evidence" value="ECO:0007669"/>
    <property type="project" value="TreeGrafter"/>
</dbReference>
<comment type="cofactor">
    <cofactor evidence="1">
        <name>Mg(2+)</name>
        <dbReference type="ChEBI" id="CHEBI:18420"/>
    </cofactor>
</comment>
<dbReference type="PANTHER" id="PTHR45138:SF9">
    <property type="entry name" value="DIGUANYLATE CYCLASE DGCM-RELATED"/>
    <property type="match status" value="1"/>
</dbReference>
<dbReference type="FunFam" id="3.30.70.270:FF:000001">
    <property type="entry name" value="Diguanylate cyclase domain protein"/>
    <property type="match status" value="1"/>
</dbReference>
<dbReference type="InterPro" id="IPR003018">
    <property type="entry name" value="GAF"/>
</dbReference>
<dbReference type="Gene3D" id="3.30.70.270">
    <property type="match status" value="1"/>
</dbReference>
<dbReference type="EC" id="2.7.7.65" evidence="2"/>
<dbReference type="InterPro" id="IPR029016">
    <property type="entry name" value="GAF-like_dom_sf"/>
</dbReference>